<proteinExistence type="predicted"/>
<evidence type="ECO:0000256" key="1">
    <source>
        <dbReference type="SAM" id="MobiDB-lite"/>
    </source>
</evidence>
<protein>
    <submittedName>
        <fullName evidence="2">Uncharacterized protein</fullName>
    </submittedName>
</protein>
<organism evidence="2 3">
    <name type="scientific">Apiospora marii</name>
    <dbReference type="NCBI Taxonomy" id="335849"/>
    <lineage>
        <taxon>Eukaryota</taxon>
        <taxon>Fungi</taxon>
        <taxon>Dikarya</taxon>
        <taxon>Ascomycota</taxon>
        <taxon>Pezizomycotina</taxon>
        <taxon>Sordariomycetes</taxon>
        <taxon>Xylariomycetidae</taxon>
        <taxon>Amphisphaeriales</taxon>
        <taxon>Apiosporaceae</taxon>
        <taxon>Apiospora</taxon>
    </lineage>
</organism>
<sequence length="149" mass="16016">MSWFFSSKPPPPKLGEKCLPGQAKRGTVLAFIEYELKEKLKEQPDDDDLEAMEAYLNELEIVQKEQSVVDTYFVHKCMKHYKLVAGLGGGTSAASRTSPSDIGSVSPSSRKTAPSSVADGSVAAESVSISFFPPPLPSVGTYSPYALAL</sequence>
<evidence type="ECO:0000313" key="3">
    <source>
        <dbReference type="Proteomes" id="UP001396898"/>
    </source>
</evidence>
<name>A0ABR1RC73_9PEZI</name>
<gene>
    <name evidence="2" type="ORF">PG991_010611</name>
</gene>
<reference evidence="2 3" key="1">
    <citation type="submission" date="2023-01" db="EMBL/GenBank/DDBJ databases">
        <title>Analysis of 21 Apiospora genomes using comparative genomics revels a genus with tremendous synthesis potential of carbohydrate active enzymes and secondary metabolites.</title>
        <authorList>
            <person name="Sorensen T."/>
        </authorList>
    </citation>
    <scope>NUCLEOTIDE SEQUENCE [LARGE SCALE GENOMIC DNA]</scope>
    <source>
        <strain evidence="2 3">CBS 20057</strain>
    </source>
</reference>
<dbReference type="Proteomes" id="UP001396898">
    <property type="component" value="Unassembled WGS sequence"/>
</dbReference>
<accession>A0ABR1RC73</accession>
<dbReference type="EMBL" id="JAQQWI010000016">
    <property type="protein sequence ID" value="KAK8008060.1"/>
    <property type="molecule type" value="Genomic_DNA"/>
</dbReference>
<comment type="caution">
    <text evidence="2">The sequence shown here is derived from an EMBL/GenBank/DDBJ whole genome shotgun (WGS) entry which is preliminary data.</text>
</comment>
<feature type="compositionally biased region" description="Low complexity" evidence="1">
    <location>
        <begin position="98"/>
        <end position="109"/>
    </location>
</feature>
<keyword evidence="3" id="KW-1185">Reference proteome</keyword>
<evidence type="ECO:0000313" key="2">
    <source>
        <dbReference type="EMBL" id="KAK8008060.1"/>
    </source>
</evidence>
<feature type="region of interest" description="Disordered" evidence="1">
    <location>
        <begin position="89"/>
        <end position="117"/>
    </location>
</feature>